<protein>
    <recommendedName>
        <fullName evidence="3">DUF5678 domain-containing protein</fullName>
    </recommendedName>
</protein>
<gene>
    <name evidence="1" type="ORF">COW86_05225</name>
</gene>
<dbReference type="EMBL" id="PCTN01000222">
    <property type="protein sequence ID" value="PIP75182.1"/>
    <property type="molecule type" value="Genomic_DNA"/>
</dbReference>
<evidence type="ECO:0000313" key="2">
    <source>
        <dbReference type="Proteomes" id="UP000230159"/>
    </source>
</evidence>
<comment type="caution">
    <text evidence="1">The sequence shown here is derived from an EMBL/GenBank/DDBJ whole genome shotgun (WGS) entry which is preliminary data.</text>
</comment>
<reference evidence="1 2" key="1">
    <citation type="submission" date="2017-09" db="EMBL/GenBank/DDBJ databases">
        <title>Depth-based differentiation of microbial function through sediment-hosted aquifers and enrichment of novel symbionts in the deep terrestrial subsurface.</title>
        <authorList>
            <person name="Probst A.J."/>
            <person name="Ladd B."/>
            <person name="Jarett J.K."/>
            <person name="Geller-Mcgrath D.E."/>
            <person name="Sieber C.M."/>
            <person name="Emerson J.B."/>
            <person name="Anantharaman K."/>
            <person name="Thomas B.C."/>
            <person name="Malmstrom R."/>
            <person name="Stieglmeier M."/>
            <person name="Klingl A."/>
            <person name="Woyke T."/>
            <person name="Ryan C.M."/>
            <person name="Banfield J.F."/>
        </authorList>
    </citation>
    <scope>NUCLEOTIDE SEQUENCE [LARGE SCALE GENOMIC DNA]</scope>
    <source>
        <strain evidence="1">CG22_combo_CG10-13_8_21_14_all_39_9</strain>
    </source>
</reference>
<dbReference type="Proteomes" id="UP000230159">
    <property type="component" value="Unassembled WGS sequence"/>
</dbReference>
<name>A0A2H0CZ58_9BACT</name>
<evidence type="ECO:0008006" key="3">
    <source>
        <dbReference type="Google" id="ProtNLM"/>
    </source>
</evidence>
<organism evidence="1 2">
    <name type="scientific">Candidatus Kuenenbacteria bacterium CG22_combo_CG10-13_8_21_14_all_39_9</name>
    <dbReference type="NCBI Taxonomy" id="1974621"/>
    <lineage>
        <taxon>Bacteria</taxon>
        <taxon>Candidatus Kueneniibacteriota</taxon>
    </lineage>
</organism>
<proteinExistence type="predicted"/>
<accession>A0A2H0CZ58</accession>
<dbReference type="AlphaFoldDB" id="A0A2H0CZ58"/>
<evidence type="ECO:0000313" key="1">
    <source>
        <dbReference type="EMBL" id="PIP75182.1"/>
    </source>
</evidence>
<sequence length="81" mass="9053">MKKKDSQKNKQDLSKYAGQWVAIQTFKNNYRVVGSGARLKDISHLITVPVDDPRLSIPGRVPAAFKVPAKEEGELFVLSLK</sequence>